<feature type="domain" description="Phage capsid-like C-terminal" evidence="2">
    <location>
        <begin position="4"/>
        <end position="183"/>
    </location>
</feature>
<keyword evidence="4" id="KW-1185">Reference proteome</keyword>
<proteinExistence type="predicted"/>
<reference evidence="3 4" key="1">
    <citation type="submission" date="2016-01" db="EMBL/GenBank/DDBJ databases">
        <authorList>
            <consortium name="TB Trials Study Group"/>
            <person name="Sutton G."/>
            <person name="Brinkac L."/>
            <person name="Sanka R."/>
            <person name="Adams M."/>
            <person name="Lau E.L."/>
            <person name="Macaden R."/>
            <person name="Grewal H.M.S."/>
        </authorList>
    </citation>
    <scope>NUCLEOTIDE SEQUENCE [LARGE SCALE GENOMIC DNA]</scope>
    <source>
        <strain evidence="3 4">IS-1744</strain>
    </source>
</reference>
<evidence type="ECO:0000259" key="2">
    <source>
        <dbReference type="Pfam" id="PF05065"/>
    </source>
</evidence>
<gene>
    <name evidence="3" type="ORF">AU192_24710</name>
</gene>
<comment type="subcellular location">
    <subcellularLocation>
        <location evidence="1">Virion</location>
    </subcellularLocation>
</comment>
<organism evidence="3 4">
    <name type="scientific">Mycobacterium lehmannii</name>
    <dbReference type="NCBI Taxonomy" id="2048550"/>
    <lineage>
        <taxon>Bacteria</taxon>
        <taxon>Bacillati</taxon>
        <taxon>Actinomycetota</taxon>
        <taxon>Actinomycetes</taxon>
        <taxon>Mycobacteriales</taxon>
        <taxon>Mycobacteriaceae</taxon>
        <taxon>Mycobacterium</taxon>
    </lineage>
</organism>
<dbReference type="EMBL" id="LQIR01000029">
    <property type="protein sequence ID" value="KUI13386.1"/>
    <property type="molecule type" value="Genomic_DNA"/>
</dbReference>
<dbReference type="InterPro" id="IPR054612">
    <property type="entry name" value="Phage_capsid-like_C"/>
</dbReference>
<name>A0A117JJ31_9MYCO</name>
<protein>
    <recommendedName>
        <fullName evidence="2">Phage capsid-like C-terminal domain-containing protein</fullName>
    </recommendedName>
</protein>
<evidence type="ECO:0000313" key="3">
    <source>
        <dbReference type="EMBL" id="KUI13386.1"/>
    </source>
</evidence>
<dbReference type="Proteomes" id="UP000053707">
    <property type="component" value="Unassembled WGS sequence"/>
</dbReference>
<dbReference type="SUPFAM" id="SSF56563">
    <property type="entry name" value="Major capsid protein gp5"/>
    <property type="match status" value="1"/>
</dbReference>
<comment type="caution">
    <text evidence="3">The sequence shown here is derived from an EMBL/GenBank/DDBJ whole genome shotgun (WGS) entry which is preliminary data.</text>
</comment>
<dbReference type="Gene3D" id="3.30.2400.10">
    <property type="entry name" value="Major capsid protein gp5"/>
    <property type="match status" value="1"/>
</dbReference>
<accession>A0A117JJ31</accession>
<dbReference type="NCBIfam" id="TIGR01554">
    <property type="entry name" value="major_cap_HK97"/>
    <property type="match status" value="1"/>
</dbReference>
<dbReference type="InterPro" id="IPR024455">
    <property type="entry name" value="Phage_capsid"/>
</dbReference>
<dbReference type="Pfam" id="PF05065">
    <property type="entry name" value="Phage_capsid"/>
    <property type="match status" value="1"/>
</dbReference>
<sequence>MHALIIQPLTLESVAMQASTVVRTASHSYRIPLLTGDPDVSWTPESAEIPVDEADFDELEVTPKKCAGLTVVSNELIADSSPEATNVIGQRLVQSLKRKVDSAWFANTTANGPSGLGSIAPSDVYAGAAGFANVDPFLEAIAAAENAGAKVNTFVAHPDVALDLARLKESDTSNRNLLQPDPTQPG</sequence>
<evidence type="ECO:0000256" key="1">
    <source>
        <dbReference type="ARBA" id="ARBA00004328"/>
    </source>
</evidence>
<dbReference type="AlphaFoldDB" id="A0A117JJ31"/>
<evidence type="ECO:0000313" key="4">
    <source>
        <dbReference type="Proteomes" id="UP000053707"/>
    </source>
</evidence>
<feature type="non-terminal residue" evidence="3">
    <location>
        <position position="186"/>
    </location>
</feature>